<evidence type="ECO:0000313" key="8">
    <source>
        <dbReference type="EMBL" id="GAB1292309.1"/>
    </source>
</evidence>
<accession>A0ABQ0EZ39</accession>
<keyword evidence="4" id="KW-1133">Transmembrane helix</keyword>
<evidence type="ECO:0000256" key="2">
    <source>
        <dbReference type="ARBA" id="ARBA00022692"/>
    </source>
</evidence>
<dbReference type="Gene3D" id="3.40.50.2300">
    <property type="match status" value="1"/>
</dbReference>
<protein>
    <submittedName>
        <fullName evidence="8">Metabotropic glutamate receptor 5</fullName>
    </submittedName>
</protein>
<reference evidence="8 9" key="1">
    <citation type="submission" date="2024-08" db="EMBL/GenBank/DDBJ databases">
        <title>The draft genome of Apodemus speciosus.</title>
        <authorList>
            <person name="Nabeshima K."/>
            <person name="Suzuki S."/>
            <person name="Onuma M."/>
        </authorList>
    </citation>
    <scope>NUCLEOTIDE SEQUENCE [LARGE SCALE GENOMIC DNA]</scope>
    <source>
        <strain evidence="8">IB14-021</strain>
    </source>
</reference>
<evidence type="ECO:0000256" key="1">
    <source>
        <dbReference type="ARBA" id="ARBA00004370"/>
    </source>
</evidence>
<comment type="subcellular location">
    <subcellularLocation>
        <location evidence="1">Membrane</location>
    </subcellularLocation>
</comment>
<evidence type="ECO:0000259" key="7">
    <source>
        <dbReference type="Pfam" id="PF01094"/>
    </source>
</evidence>
<keyword evidence="3" id="KW-0732">Signal</keyword>
<sequence length="89" mass="9857">MLHDSGNYGESGMEAFKDMSAKEGICIAHSYKIYSNAGEQSFDKLLKKLRSHLPKARVVACFCEGMTVRGLLMAMRRLGLAGEFLLLGR</sequence>
<evidence type="ECO:0000256" key="4">
    <source>
        <dbReference type="ARBA" id="ARBA00022989"/>
    </source>
</evidence>
<evidence type="ECO:0000256" key="5">
    <source>
        <dbReference type="ARBA" id="ARBA00023136"/>
    </source>
</evidence>
<keyword evidence="5" id="KW-0472">Membrane</keyword>
<keyword evidence="9" id="KW-1185">Reference proteome</keyword>
<keyword evidence="8" id="KW-0675">Receptor</keyword>
<comment type="caution">
    <text evidence="8">The sequence shown here is derived from an EMBL/GenBank/DDBJ whole genome shotgun (WGS) entry which is preliminary data.</text>
</comment>
<gene>
    <name evidence="8" type="ORF">APTSU1_000754000</name>
</gene>
<dbReference type="InterPro" id="IPR028082">
    <property type="entry name" value="Peripla_BP_I"/>
</dbReference>
<dbReference type="Proteomes" id="UP001623349">
    <property type="component" value="Unassembled WGS sequence"/>
</dbReference>
<name>A0ABQ0EZ39_APOSI</name>
<dbReference type="InterPro" id="IPR050726">
    <property type="entry name" value="mGluR"/>
</dbReference>
<proteinExistence type="predicted"/>
<dbReference type="Pfam" id="PF01094">
    <property type="entry name" value="ANF_receptor"/>
    <property type="match status" value="1"/>
</dbReference>
<organism evidence="8 9">
    <name type="scientific">Apodemus speciosus</name>
    <name type="common">Large Japanese field mouse</name>
    <dbReference type="NCBI Taxonomy" id="105296"/>
    <lineage>
        <taxon>Eukaryota</taxon>
        <taxon>Metazoa</taxon>
        <taxon>Chordata</taxon>
        <taxon>Craniata</taxon>
        <taxon>Vertebrata</taxon>
        <taxon>Euteleostomi</taxon>
        <taxon>Mammalia</taxon>
        <taxon>Eutheria</taxon>
        <taxon>Euarchontoglires</taxon>
        <taxon>Glires</taxon>
        <taxon>Rodentia</taxon>
        <taxon>Myomorpha</taxon>
        <taxon>Muroidea</taxon>
        <taxon>Muridae</taxon>
        <taxon>Murinae</taxon>
        <taxon>Apodemus</taxon>
    </lineage>
</organism>
<dbReference type="PANTHER" id="PTHR24060">
    <property type="entry name" value="METABOTROPIC GLUTAMATE RECEPTOR"/>
    <property type="match status" value="1"/>
</dbReference>
<dbReference type="InterPro" id="IPR001828">
    <property type="entry name" value="ANF_lig-bd_rcpt"/>
</dbReference>
<evidence type="ECO:0000313" key="9">
    <source>
        <dbReference type="Proteomes" id="UP001623349"/>
    </source>
</evidence>
<keyword evidence="2" id="KW-0812">Transmembrane</keyword>
<feature type="domain" description="Receptor ligand binding region" evidence="7">
    <location>
        <begin position="2"/>
        <end position="83"/>
    </location>
</feature>
<dbReference type="EMBL" id="BAAFST010000007">
    <property type="protein sequence ID" value="GAB1292309.1"/>
    <property type="molecule type" value="Genomic_DNA"/>
</dbReference>
<dbReference type="SUPFAM" id="SSF53822">
    <property type="entry name" value="Periplasmic binding protein-like I"/>
    <property type="match status" value="1"/>
</dbReference>
<evidence type="ECO:0000256" key="3">
    <source>
        <dbReference type="ARBA" id="ARBA00022729"/>
    </source>
</evidence>
<keyword evidence="6" id="KW-0325">Glycoprotein</keyword>
<evidence type="ECO:0000256" key="6">
    <source>
        <dbReference type="ARBA" id="ARBA00023180"/>
    </source>
</evidence>